<evidence type="ECO:0000313" key="1">
    <source>
        <dbReference type="EMBL" id="SUI73662.1"/>
    </source>
</evidence>
<dbReference type="SUPFAM" id="SSF64288">
    <property type="entry name" value="Chorismate lyase-like"/>
    <property type="match status" value="1"/>
</dbReference>
<dbReference type="Proteomes" id="UP000254069">
    <property type="component" value="Unassembled WGS sequence"/>
</dbReference>
<keyword evidence="2" id="KW-1185">Reference proteome</keyword>
<gene>
    <name evidence="1" type="ORF">NCTC10738_02243</name>
</gene>
<dbReference type="RefSeq" id="WP_115389714.1">
    <property type="nucleotide sequence ID" value="NZ_JADZHC010000081.1"/>
</dbReference>
<protein>
    <recommendedName>
        <fullName evidence="3">Chorismate lyase</fullName>
    </recommendedName>
</protein>
<reference evidence="1 2" key="1">
    <citation type="submission" date="2018-06" db="EMBL/GenBank/DDBJ databases">
        <authorList>
            <consortium name="Pathogen Informatics"/>
            <person name="Doyle S."/>
        </authorList>
    </citation>
    <scope>NUCLEOTIDE SEQUENCE [LARGE SCALE GENOMIC DNA]</scope>
    <source>
        <strain evidence="1 2">NCTC10738</strain>
    </source>
</reference>
<dbReference type="Gene3D" id="3.40.1410.10">
    <property type="entry name" value="Chorismate lyase-like"/>
    <property type="match status" value="1"/>
</dbReference>
<evidence type="ECO:0000313" key="2">
    <source>
        <dbReference type="Proteomes" id="UP000254069"/>
    </source>
</evidence>
<evidence type="ECO:0008006" key="3">
    <source>
        <dbReference type="Google" id="ProtNLM"/>
    </source>
</evidence>
<name>A0A380A3A1_9GAMM</name>
<organism evidence="1 2">
    <name type="scientific">Shewanella algae</name>
    <dbReference type="NCBI Taxonomy" id="38313"/>
    <lineage>
        <taxon>Bacteria</taxon>
        <taxon>Pseudomonadati</taxon>
        <taxon>Pseudomonadota</taxon>
        <taxon>Gammaproteobacteria</taxon>
        <taxon>Alteromonadales</taxon>
        <taxon>Shewanellaceae</taxon>
        <taxon>Shewanella</taxon>
    </lineage>
</organism>
<dbReference type="InterPro" id="IPR028978">
    <property type="entry name" value="Chorismate_lyase_/UTRA_dom_sf"/>
</dbReference>
<dbReference type="AlphaFoldDB" id="A0A380A3A1"/>
<sequence>MLLCGLALLPASKAQSKPPQVTPDQSTSELLLQLDQRLLASRSATKTLSDWCDEYQLATDASIRAEGEKHFIHDAPKEVYRQLKVAPGSRLGHRKVRLICGDRVLSVADNWYVPELLTQEMNQQLQHTKTPFGTAVKALDFRRENLQSLKLWQGRKVLPPFVLQHKALLLRADDKPFSLVIEHYTSELLPKSSANKPSVKQPSMAQ</sequence>
<dbReference type="EMBL" id="UGYO01000001">
    <property type="protein sequence ID" value="SUI73662.1"/>
    <property type="molecule type" value="Genomic_DNA"/>
</dbReference>
<proteinExistence type="predicted"/>
<accession>A0A380A3A1</accession>